<dbReference type="GO" id="GO:0030163">
    <property type="term" value="P:protein catabolic process"/>
    <property type="evidence" value="ECO:0007669"/>
    <property type="project" value="InterPro"/>
</dbReference>
<dbReference type="AlphaFoldDB" id="A0A0S3AGQ6"/>
<dbReference type="GO" id="GO:0008233">
    <property type="term" value="F:peptidase activity"/>
    <property type="evidence" value="ECO:0007669"/>
    <property type="project" value="UniProtKB-KW"/>
</dbReference>
<comment type="subunit">
    <text evidence="1">Binds to the N-terminal domain of the chaperone ClpA.</text>
</comment>
<sequence length="102" mass="11666">MTESKSETVKLSQEKVKHNPPPLYKILLLNDDFTPMEFVVEVLKLFFSMNQEQATLIMLKVHTEGVGVCGIYPGDIASTKVKQVIEFSRRNQHPLKCVMEEN</sequence>
<evidence type="ECO:0000313" key="5">
    <source>
        <dbReference type="EMBL" id="SEQ01076.1"/>
    </source>
</evidence>
<keyword evidence="7" id="KW-1185">Reference proteome</keyword>
<evidence type="ECO:0000259" key="2">
    <source>
        <dbReference type="Pfam" id="PF02617"/>
    </source>
</evidence>
<protein>
    <recommendedName>
        <fullName evidence="1">ATP-dependent Clp protease adapter protein ClpS</fullName>
    </recommendedName>
</protein>
<evidence type="ECO:0000313" key="7">
    <source>
        <dbReference type="Proteomes" id="UP000182882"/>
    </source>
</evidence>
<evidence type="ECO:0000256" key="1">
    <source>
        <dbReference type="HAMAP-Rule" id="MF_00302"/>
    </source>
</evidence>
<dbReference type="InterPro" id="IPR003769">
    <property type="entry name" value="ClpS_core"/>
</dbReference>
<dbReference type="EMBL" id="FNLN01000028">
    <property type="protein sequence ID" value="SDU15463.1"/>
    <property type="molecule type" value="Genomic_DNA"/>
</dbReference>
<keyword evidence="3" id="KW-0645">Protease</keyword>
<comment type="function">
    <text evidence="1">Involved in the modulation of the specificity of the ClpAP-mediated ATP-dependent protein degradation.</text>
</comment>
<dbReference type="GO" id="GO:0006508">
    <property type="term" value="P:proteolysis"/>
    <property type="evidence" value="ECO:0007669"/>
    <property type="project" value="UniProtKB-UniRule"/>
</dbReference>
<dbReference type="PANTHER" id="PTHR33473">
    <property type="entry name" value="ATP-DEPENDENT CLP PROTEASE ADAPTER PROTEIN CLPS1, CHLOROPLASTIC"/>
    <property type="match status" value="1"/>
</dbReference>
<evidence type="ECO:0000313" key="4">
    <source>
        <dbReference type="EMBL" id="SDU15463.1"/>
    </source>
</evidence>
<evidence type="ECO:0000313" key="3">
    <source>
        <dbReference type="EMBL" id="PTQ88722.1"/>
    </source>
</evidence>
<dbReference type="Proteomes" id="UP000181998">
    <property type="component" value="Unassembled WGS sequence"/>
</dbReference>
<dbReference type="InterPro" id="IPR022935">
    <property type="entry name" value="ClpS"/>
</dbReference>
<dbReference type="Pfam" id="PF02617">
    <property type="entry name" value="ClpS"/>
    <property type="match status" value="1"/>
</dbReference>
<dbReference type="KEGG" id="nur:ATY38_02640"/>
<dbReference type="InterPro" id="IPR014719">
    <property type="entry name" value="Ribosomal_bL12_C/ClpS-like"/>
</dbReference>
<evidence type="ECO:0000313" key="8">
    <source>
        <dbReference type="Proteomes" id="UP000244110"/>
    </source>
</evidence>
<dbReference type="PANTHER" id="PTHR33473:SF19">
    <property type="entry name" value="ATP-DEPENDENT CLP PROTEASE ADAPTER PROTEIN CLPS"/>
    <property type="match status" value="1"/>
</dbReference>
<evidence type="ECO:0000313" key="6">
    <source>
        <dbReference type="Proteomes" id="UP000181998"/>
    </source>
</evidence>
<reference evidence="3 8" key="3">
    <citation type="submission" date="2018-04" db="EMBL/GenBank/DDBJ databases">
        <title>Active sludge and wastewater microbial communities from Klosterneuburg, Austria.</title>
        <authorList>
            <person name="Wagner M."/>
        </authorList>
    </citation>
    <scope>NUCLEOTIDE SEQUENCE [LARGE SCALE GENOMIC DNA]</scope>
    <source>
        <strain evidence="3 8">Nm4</strain>
    </source>
</reference>
<organism evidence="3 8">
    <name type="scientific">Nitrosomonas ureae</name>
    <dbReference type="NCBI Taxonomy" id="44577"/>
    <lineage>
        <taxon>Bacteria</taxon>
        <taxon>Pseudomonadati</taxon>
        <taxon>Pseudomonadota</taxon>
        <taxon>Betaproteobacteria</taxon>
        <taxon>Nitrosomonadales</taxon>
        <taxon>Nitrosomonadaceae</taxon>
        <taxon>Nitrosomonas</taxon>
    </lineage>
</organism>
<dbReference type="EMBL" id="FOFX01000015">
    <property type="protein sequence ID" value="SEQ01076.1"/>
    <property type="molecule type" value="Genomic_DNA"/>
</dbReference>
<dbReference type="EMBL" id="QAOL01000001">
    <property type="protein sequence ID" value="PTQ88722.1"/>
    <property type="molecule type" value="Genomic_DNA"/>
</dbReference>
<accession>A0A0S3AGQ6</accession>
<proteinExistence type="inferred from homology"/>
<reference evidence="4 6" key="1">
    <citation type="submission" date="2016-10" db="EMBL/GenBank/DDBJ databases">
        <authorList>
            <person name="de Groot N.N."/>
        </authorList>
    </citation>
    <scope>NUCLEOTIDE SEQUENCE [LARGE SCALE GENOMIC DNA]</scope>
    <source>
        <strain evidence="4">Nm10</strain>
        <strain evidence="5 6">Nm9</strain>
    </source>
</reference>
<feature type="domain" description="Adaptor protein ClpS core" evidence="2">
    <location>
        <begin position="20"/>
        <end position="97"/>
    </location>
</feature>
<reference evidence="7" key="2">
    <citation type="submission" date="2016-10" db="EMBL/GenBank/DDBJ databases">
        <authorList>
            <person name="Varghese N."/>
            <person name="Submissions S."/>
        </authorList>
    </citation>
    <scope>NUCLEOTIDE SEQUENCE [LARGE SCALE GENOMIC DNA]</scope>
    <source>
        <strain evidence="7">Nm10</strain>
    </source>
</reference>
<dbReference type="OrthoDB" id="9796121at2"/>
<dbReference type="HAMAP" id="MF_00302">
    <property type="entry name" value="ClpS"/>
    <property type="match status" value="1"/>
</dbReference>
<name>A0A0S3AGQ6_9PROT</name>
<keyword evidence="3" id="KW-0378">Hydrolase</keyword>
<gene>
    <name evidence="1" type="primary">clpS</name>
    <name evidence="3" type="ORF">C8R28_1001114</name>
    <name evidence="4" type="ORF">SAMN05216406_12852</name>
    <name evidence="5" type="ORF">SAMN05421510_101519</name>
</gene>
<dbReference type="FunFam" id="3.30.1390.10:FF:000002">
    <property type="entry name" value="ATP-dependent Clp protease adapter protein ClpS"/>
    <property type="match status" value="1"/>
</dbReference>
<dbReference type="Gene3D" id="3.30.1390.10">
    <property type="match status" value="1"/>
</dbReference>
<dbReference type="Proteomes" id="UP000182882">
    <property type="component" value="Unassembled WGS sequence"/>
</dbReference>
<dbReference type="STRING" id="44577.ATY38_02640"/>
<dbReference type="Proteomes" id="UP000244110">
    <property type="component" value="Unassembled WGS sequence"/>
</dbReference>
<comment type="similarity">
    <text evidence="1">Belongs to the ClpS family.</text>
</comment>
<dbReference type="RefSeq" id="WP_062557920.1">
    <property type="nucleotide sequence ID" value="NZ_CP013341.1"/>
</dbReference>
<dbReference type="NCBIfam" id="NF000672">
    <property type="entry name" value="PRK00033.1-5"/>
    <property type="match status" value="1"/>
</dbReference>
<dbReference type="SUPFAM" id="SSF54736">
    <property type="entry name" value="ClpS-like"/>
    <property type="match status" value="1"/>
</dbReference>